<dbReference type="EMBL" id="JAIXNE010000001">
    <property type="protein sequence ID" value="MCA6073460.1"/>
    <property type="molecule type" value="Genomic_DNA"/>
</dbReference>
<evidence type="ECO:0000313" key="3">
    <source>
        <dbReference type="EMBL" id="MCA6073460.1"/>
    </source>
</evidence>
<keyword evidence="4" id="KW-1185">Reference proteome</keyword>
<name>A0A9X1KV66_9BACT</name>
<organism evidence="3 4">
    <name type="scientific">Fulvivirga sedimenti</name>
    <dbReference type="NCBI Taxonomy" id="2879465"/>
    <lineage>
        <taxon>Bacteria</taxon>
        <taxon>Pseudomonadati</taxon>
        <taxon>Bacteroidota</taxon>
        <taxon>Cytophagia</taxon>
        <taxon>Cytophagales</taxon>
        <taxon>Fulvivirgaceae</taxon>
        <taxon>Fulvivirga</taxon>
    </lineage>
</organism>
<gene>
    <name evidence="3" type="ORF">LDX50_01195</name>
</gene>
<dbReference type="InterPro" id="IPR050904">
    <property type="entry name" value="Adhesion/Biosynth-related"/>
</dbReference>
<dbReference type="PANTHER" id="PTHR10900:SF77">
    <property type="entry name" value="FI19380P1"/>
    <property type="match status" value="1"/>
</dbReference>
<evidence type="ECO:0000259" key="2">
    <source>
        <dbReference type="PROSITE" id="PS50213"/>
    </source>
</evidence>
<dbReference type="SMART" id="SM00554">
    <property type="entry name" value="FAS1"/>
    <property type="match status" value="2"/>
</dbReference>
<dbReference type="InterPro" id="IPR036378">
    <property type="entry name" value="FAS1_dom_sf"/>
</dbReference>
<dbReference type="Proteomes" id="UP001139409">
    <property type="component" value="Unassembled WGS sequence"/>
</dbReference>
<feature type="signal peptide" evidence="1">
    <location>
        <begin position="1"/>
        <end position="22"/>
    </location>
</feature>
<reference evidence="3" key="1">
    <citation type="submission" date="2021-09" db="EMBL/GenBank/DDBJ databases">
        <title>Fulvivirga sp. isolated from coastal sediment.</title>
        <authorList>
            <person name="Yu H."/>
        </authorList>
    </citation>
    <scope>NUCLEOTIDE SEQUENCE</scope>
    <source>
        <strain evidence="3">1062</strain>
    </source>
</reference>
<dbReference type="GO" id="GO:0005615">
    <property type="term" value="C:extracellular space"/>
    <property type="evidence" value="ECO:0007669"/>
    <property type="project" value="TreeGrafter"/>
</dbReference>
<proteinExistence type="predicted"/>
<keyword evidence="1" id="KW-0732">Signal</keyword>
<dbReference type="SUPFAM" id="SSF82153">
    <property type="entry name" value="FAS1 domain"/>
    <property type="match status" value="2"/>
</dbReference>
<dbReference type="Gene3D" id="2.30.180.10">
    <property type="entry name" value="FAS1 domain"/>
    <property type="match status" value="2"/>
</dbReference>
<dbReference type="RefSeq" id="WP_225696577.1">
    <property type="nucleotide sequence ID" value="NZ_JAIXNE010000001.1"/>
</dbReference>
<feature type="chain" id="PRO_5040826606" evidence="1">
    <location>
        <begin position="23"/>
        <end position="337"/>
    </location>
</feature>
<evidence type="ECO:0000313" key="4">
    <source>
        <dbReference type="Proteomes" id="UP001139409"/>
    </source>
</evidence>
<sequence>MKTLNYIKIMFASLLMIIFAGCQEENNPAPIQDTNLTDIMSTLENFDEELTYNIYESRENSNSRNWRRGLTIAAQVIKRPTFFTLSVALKDAGLFQTVVKNKLTVLAPTDDAFFALGITPENVGSIPNLREILLYHVLEGKVRARDLEEGYVTSLNGASIRVSLENGVFFNESEVIRADKRALNGIVHVIDQVLLPTSLLDLVNGNENFSILKTAIETAGLESALSNPAAGLTVFAPTNDAFVSLLEELNLTAAQLLANPDLTTILLYHVFNGEVFSTDLSNGLNVDMLAGGSITFDLTGAPSIIDGAGRTIPLNTGLLDIRATNGVVHVIDRVLLP</sequence>
<evidence type="ECO:0000256" key="1">
    <source>
        <dbReference type="SAM" id="SignalP"/>
    </source>
</evidence>
<dbReference type="InterPro" id="IPR000782">
    <property type="entry name" value="FAS1_domain"/>
</dbReference>
<dbReference type="FunFam" id="2.30.180.10:FF:000032">
    <property type="entry name" value="Fasciclin domain-containing protein, putative"/>
    <property type="match status" value="2"/>
</dbReference>
<dbReference type="PROSITE" id="PS50213">
    <property type="entry name" value="FAS1"/>
    <property type="match status" value="2"/>
</dbReference>
<dbReference type="Pfam" id="PF02469">
    <property type="entry name" value="Fasciclin"/>
    <property type="match status" value="2"/>
</dbReference>
<accession>A0A9X1KV66</accession>
<comment type="caution">
    <text evidence="3">The sequence shown here is derived from an EMBL/GenBank/DDBJ whole genome shotgun (WGS) entry which is preliminary data.</text>
</comment>
<dbReference type="PANTHER" id="PTHR10900">
    <property type="entry name" value="PERIOSTIN-RELATED"/>
    <property type="match status" value="1"/>
</dbReference>
<protein>
    <submittedName>
        <fullName evidence="3">Fasciclin domain-containing protein</fullName>
    </submittedName>
</protein>
<dbReference type="AlphaFoldDB" id="A0A9X1KV66"/>
<feature type="domain" description="FAS1" evidence="2">
    <location>
        <begin position="196"/>
        <end position="335"/>
    </location>
</feature>
<dbReference type="PROSITE" id="PS51257">
    <property type="entry name" value="PROKAR_LIPOPROTEIN"/>
    <property type="match status" value="1"/>
</dbReference>
<feature type="domain" description="FAS1" evidence="2">
    <location>
        <begin position="69"/>
        <end position="194"/>
    </location>
</feature>